<name>B8F0K6_BORGR</name>
<evidence type="ECO:0000313" key="2">
    <source>
        <dbReference type="EMBL" id="ACL34436.1"/>
    </source>
</evidence>
<accession>B8F0K6</accession>
<evidence type="ECO:0000313" key="3">
    <source>
        <dbReference type="Proteomes" id="UP000006103"/>
    </source>
</evidence>
<dbReference type="EMBL" id="CP001301">
    <property type="protein sequence ID" value="ACL34436.1"/>
    <property type="molecule type" value="Genomic_DNA"/>
</dbReference>
<protein>
    <submittedName>
        <fullName evidence="2">Uncharacterized protein</fullName>
    </submittedName>
</protein>
<keyword evidence="1" id="KW-0472">Membrane</keyword>
<reference evidence="2" key="1">
    <citation type="submission" date="2008-12" db="EMBL/GenBank/DDBJ databases">
        <authorList>
            <person name="Fraser-Liggett C.M."/>
            <person name="Mongodin E.F."/>
            <person name="Casjens B."/>
            <person name="Dunn J."/>
            <person name="Luft B."/>
            <person name="Qiu W."/>
            <person name="Schutzer S."/>
            <person name="Sebastian Y."/>
        </authorList>
    </citation>
    <scope>NUCLEOTIDE SEQUENCE [LARGE SCALE GENOMIC DNA]</scope>
    <source>
        <strain evidence="2">PBr</strain>
        <plasmid evidence="2">PBr_lp25</plasmid>
    </source>
</reference>
<keyword evidence="1" id="KW-0812">Transmembrane</keyword>
<organism evidence="2 3">
    <name type="scientific">Borreliella garinii PBr</name>
    <dbReference type="NCBI Taxonomy" id="498743"/>
    <lineage>
        <taxon>Bacteria</taxon>
        <taxon>Pseudomonadati</taxon>
        <taxon>Spirochaetota</taxon>
        <taxon>Spirochaetia</taxon>
        <taxon>Spirochaetales</taxon>
        <taxon>Borreliaceae</taxon>
        <taxon>Borreliella</taxon>
    </lineage>
</organism>
<feature type="transmembrane region" description="Helical" evidence="1">
    <location>
        <begin position="20"/>
        <end position="47"/>
    </location>
</feature>
<dbReference type="Proteomes" id="UP000006103">
    <property type="component" value="Plasmid PBr_lp25"/>
</dbReference>
<gene>
    <name evidence="2" type="ORF">BGAPBR_E0026</name>
</gene>
<sequence length="48" mass="5813">MYSYNFNFLSQFTSKSSKELLYLLIIILFTRALFLRSCYYTFINLLIV</sequence>
<dbReference type="AlphaFoldDB" id="B8F0K6"/>
<proteinExistence type="predicted"/>
<keyword evidence="3" id="KW-1185">Reference proteome</keyword>
<evidence type="ECO:0000256" key="1">
    <source>
        <dbReference type="SAM" id="Phobius"/>
    </source>
</evidence>
<keyword evidence="1" id="KW-1133">Transmembrane helix</keyword>
<geneLocation type="plasmid" evidence="2 3">
    <name>PBr_lp25</name>
</geneLocation>
<keyword evidence="2" id="KW-0614">Plasmid</keyword>